<evidence type="ECO:0000313" key="3">
    <source>
        <dbReference type="Proteomes" id="UP001629244"/>
    </source>
</evidence>
<gene>
    <name evidence="2" type="ORF">ABS767_09580</name>
</gene>
<reference evidence="2 3" key="1">
    <citation type="submission" date="2024-06" db="EMBL/GenBank/DDBJ databases">
        <authorList>
            <person name="Kaempfer P."/>
            <person name="Viver T."/>
        </authorList>
    </citation>
    <scope>NUCLEOTIDE SEQUENCE [LARGE SCALE GENOMIC DNA]</scope>
    <source>
        <strain evidence="2 3">ST-64</strain>
    </source>
</reference>
<dbReference type="EMBL" id="JBELQC010000001">
    <property type="protein sequence ID" value="MFL9841212.1"/>
    <property type="molecule type" value="Genomic_DNA"/>
</dbReference>
<feature type="transmembrane region" description="Helical" evidence="1">
    <location>
        <begin position="37"/>
        <end position="57"/>
    </location>
</feature>
<feature type="transmembrane region" description="Helical" evidence="1">
    <location>
        <begin position="12"/>
        <end position="31"/>
    </location>
</feature>
<dbReference type="RefSeq" id="WP_408078125.1">
    <property type="nucleotide sequence ID" value="NZ_JBELQC010000001.1"/>
</dbReference>
<proteinExistence type="predicted"/>
<keyword evidence="1" id="KW-0812">Transmembrane</keyword>
<accession>A0ABW8YMS9</accession>
<keyword evidence="1" id="KW-0472">Membrane</keyword>
<comment type="caution">
    <text evidence="2">The sequence shown here is derived from an EMBL/GenBank/DDBJ whole genome shotgun (WGS) entry which is preliminary data.</text>
</comment>
<dbReference type="Proteomes" id="UP001629244">
    <property type="component" value="Unassembled WGS sequence"/>
</dbReference>
<evidence type="ECO:0000256" key="1">
    <source>
        <dbReference type="SAM" id="Phobius"/>
    </source>
</evidence>
<evidence type="ECO:0000313" key="2">
    <source>
        <dbReference type="EMBL" id="MFL9841212.1"/>
    </source>
</evidence>
<sequence>MTEDPARGRYFAMVFAQMIAVAGAVFGLVIMGKSDAMWLRILGAAILISGLYCIAVVPRSLARRWRTPPTE</sequence>
<protein>
    <submittedName>
        <fullName evidence="2">Uncharacterized protein</fullName>
    </submittedName>
</protein>
<name>A0ABW8YMS9_9SPHN</name>
<organism evidence="2 3">
    <name type="scientific">Sphingomonas plantiphila</name>
    <dbReference type="NCBI Taxonomy" id="3163295"/>
    <lineage>
        <taxon>Bacteria</taxon>
        <taxon>Pseudomonadati</taxon>
        <taxon>Pseudomonadota</taxon>
        <taxon>Alphaproteobacteria</taxon>
        <taxon>Sphingomonadales</taxon>
        <taxon>Sphingomonadaceae</taxon>
        <taxon>Sphingomonas</taxon>
    </lineage>
</organism>
<keyword evidence="3" id="KW-1185">Reference proteome</keyword>
<keyword evidence="1" id="KW-1133">Transmembrane helix</keyword>